<evidence type="ECO:0000313" key="5">
    <source>
        <dbReference type="EMBL" id="HIH69327.1"/>
    </source>
</evidence>
<organism evidence="5 6">
    <name type="scientific">Methermicoccus shengliensis</name>
    <dbReference type="NCBI Taxonomy" id="660064"/>
    <lineage>
        <taxon>Archaea</taxon>
        <taxon>Methanobacteriati</taxon>
        <taxon>Methanobacteriota</taxon>
        <taxon>Stenosarchaea group</taxon>
        <taxon>Methanomicrobia</taxon>
        <taxon>Methanosarcinales</taxon>
        <taxon>Methermicoccaceae</taxon>
        <taxon>Methermicoccus</taxon>
    </lineage>
</organism>
<keyword evidence="2" id="KW-0812">Transmembrane</keyword>
<evidence type="ECO:0008006" key="7">
    <source>
        <dbReference type="Google" id="ProtNLM"/>
    </source>
</evidence>
<feature type="domain" description="PGF-CTERM archaeal protein-sorting signal" evidence="3">
    <location>
        <begin position="298"/>
        <end position="318"/>
    </location>
</feature>
<dbReference type="Pfam" id="PF24318">
    <property type="entry name" value="DUF7490"/>
    <property type="match status" value="2"/>
</dbReference>
<dbReference type="RefSeq" id="WP_042685529.1">
    <property type="nucleotide sequence ID" value="NZ_DUIH01000009.1"/>
</dbReference>
<evidence type="ECO:0000259" key="4">
    <source>
        <dbReference type="Pfam" id="PF24318"/>
    </source>
</evidence>
<dbReference type="Proteomes" id="UP000600363">
    <property type="component" value="Unassembled WGS sequence"/>
</dbReference>
<feature type="domain" description="DUF7490" evidence="4">
    <location>
        <begin position="150"/>
        <end position="248"/>
    </location>
</feature>
<keyword evidence="2" id="KW-1133">Transmembrane helix</keyword>
<dbReference type="InterPro" id="IPR026371">
    <property type="entry name" value="PGF_CTERM"/>
</dbReference>
<dbReference type="Pfam" id="PF18204">
    <property type="entry name" value="PGF-CTERM"/>
    <property type="match status" value="1"/>
</dbReference>
<keyword evidence="2" id="KW-0472">Membrane</keyword>
<reference evidence="5" key="1">
    <citation type="journal article" date="2020" name="bioRxiv">
        <title>A rank-normalized archaeal taxonomy based on genome phylogeny resolves widespread incomplete and uneven classifications.</title>
        <authorList>
            <person name="Rinke C."/>
            <person name="Chuvochina M."/>
            <person name="Mussig A.J."/>
            <person name="Chaumeil P.-A."/>
            <person name="Waite D.W."/>
            <person name="Whitman W.B."/>
            <person name="Parks D.H."/>
            <person name="Hugenholtz P."/>
        </authorList>
    </citation>
    <scope>NUCLEOTIDE SEQUENCE</scope>
    <source>
        <strain evidence="5">UBA12518</strain>
    </source>
</reference>
<gene>
    <name evidence="5" type="ORF">HA299_01705</name>
</gene>
<protein>
    <recommendedName>
        <fullName evidence="7">PGF-CTERM sorting domain-containing protein</fullName>
    </recommendedName>
</protein>
<dbReference type="InterPro" id="IPR055913">
    <property type="entry name" value="DUF7490"/>
</dbReference>
<accession>A0A832RWE3</accession>
<evidence type="ECO:0000313" key="6">
    <source>
        <dbReference type="Proteomes" id="UP000600363"/>
    </source>
</evidence>
<evidence type="ECO:0000256" key="2">
    <source>
        <dbReference type="SAM" id="Phobius"/>
    </source>
</evidence>
<proteinExistence type="predicted"/>
<feature type="transmembrane region" description="Helical" evidence="2">
    <location>
        <begin position="5"/>
        <end position="24"/>
    </location>
</feature>
<evidence type="ECO:0000256" key="1">
    <source>
        <dbReference type="ARBA" id="ARBA00022729"/>
    </source>
</evidence>
<dbReference type="AlphaFoldDB" id="A0A832RWE3"/>
<comment type="caution">
    <text evidence="5">The sequence shown here is derived from an EMBL/GenBank/DDBJ whole genome shotgun (WGS) entry which is preliminary data.</text>
</comment>
<dbReference type="EMBL" id="DUIH01000009">
    <property type="protein sequence ID" value="HIH69327.1"/>
    <property type="molecule type" value="Genomic_DNA"/>
</dbReference>
<name>A0A832RWE3_9EURY</name>
<evidence type="ECO:0000259" key="3">
    <source>
        <dbReference type="Pfam" id="PF18204"/>
    </source>
</evidence>
<feature type="domain" description="DUF7490" evidence="4">
    <location>
        <begin position="35"/>
        <end position="138"/>
    </location>
</feature>
<keyword evidence="1" id="KW-0732">Signal</keyword>
<sequence>MKGRIVAISIAVIFAIAIILPFLVNVSGEQKVEHIQINNIEIKAKKVNESHADIEFILTVYRSKVVSNATLIVSVYDKRTNLLLQKYEIEVLREGKEGLNEMNVTVAFEKDKDYNIAFEIRKDNKIVSSRGMSLKGLDTLLPKDKELKMTLKDADFKIVEVSGNKAVVKTRFYIETMENYDDTVFHIKAIQYESNVLAAEKWLEIEIKKGKTLLVESNLTVPKDYNYLVKLEVWRNGSLLKSWSKVLNLAPTKRIPENVTEEGVKFEVSQFVKPEGAYETPPTPVPTPIKDYGDKVGMPGFEAALGIIALGGALIWRRLR</sequence>